<dbReference type="AlphaFoldDB" id="A0A6J6F0Z7"/>
<keyword evidence="1" id="KW-1133">Transmembrane helix</keyword>
<feature type="transmembrane region" description="Helical" evidence="1">
    <location>
        <begin position="140"/>
        <end position="164"/>
    </location>
</feature>
<proteinExistence type="predicted"/>
<evidence type="ECO:0000313" key="2">
    <source>
        <dbReference type="EMBL" id="CAB4580653.1"/>
    </source>
</evidence>
<organism evidence="2">
    <name type="scientific">freshwater metagenome</name>
    <dbReference type="NCBI Taxonomy" id="449393"/>
    <lineage>
        <taxon>unclassified sequences</taxon>
        <taxon>metagenomes</taxon>
        <taxon>ecological metagenomes</taxon>
    </lineage>
</organism>
<keyword evidence="1" id="KW-0472">Membrane</keyword>
<sequence>MPVGCAAPAVEQSVFIGSLLIADAVTARFRVDQVLSGSVEGFSVDGMIDVRYGDEVRFLEVGVSYIVGAAVDPELGVLASTVRAPAPLFGGNEIAGIDDADVDCPQIDSPVRTVLLDGSSVETGVFTPLRDAERQILRSVLVPIGVAFAVLSGLVVLKHLLFALGRSLRDLSVSGKPSLIGRRRRHGAATSKLERF</sequence>
<accession>A0A6J6F0Z7</accession>
<name>A0A6J6F0Z7_9ZZZZ</name>
<gene>
    <name evidence="2" type="ORF">UFOPK1493_03048</name>
</gene>
<keyword evidence="1" id="KW-0812">Transmembrane</keyword>
<dbReference type="EMBL" id="CAEZSR010000151">
    <property type="protein sequence ID" value="CAB4580653.1"/>
    <property type="molecule type" value="Genomic_DNA"/>
</dbReference>
<evidence type="ECO:0000256" key="1">
    <source>
        <dbReference type="SAM" id="Phobius"/>
    </source>
</evidence>
<protein>
    <submittedName>
        <fullName evidence="2">Unannotated protein</fullName>
    </submittedName>
</protein>
<reference evidence="2" key="1">
    <citation type="submission" date="2020-05" db="EMBL/GenBank/DDBJ databases">
        <authorList>
            <person name="Chiriac C."/>
            <person name="Salcher M."/>
            <person name="Ghai R."/>
            <person name="Kavagutti S V."/>
        </authorList>
    </citation>
    <scope>NUCLEOTIDE SEQUENCE</scope>
</reference>